<gene>
    <name evidence="2" type="primary">slyA</name>
    <name evidence="2" type="ORF">JS278_00254</name>
</gene>
<dbReference type="AlphaFoldDB" id="A0A344UQA3"/>
<evidence type="ECO:0000259" key="1">
    <source>
        <dbReference type="PROSITE" id="PS50995"/>
    </source>
</evidence>
<dbReference type="SMART" id="SM00347">
    <property type="entry name" value="HTH_MARR"/>
    <property type="match status" value="1"/>
</dbReference>
<dbReference type="Gene3D" id="1.10.10.10">
    <property type="entry name" value="Winged helix-like DNA-binding domain superfamily/Winged helix DNA-binding domain"/>
    <property type="match status" value="1"/>
</dbReference>
<dbReference type="GO" id="GO:0003700">
    <property type="term" value="F:DNA-binding transcription factor activity"/>
    <property type="evidence" value="ECO:0007669"/>
    <property type="project" value="InterPro"/>
</dbReference>
<keyword evidence="3" id="KW-1185">Reference proteome</keyword>
<dbReference type="Pfam" id="PF01047">
    <property type="entry name" value="MarR"/>
    <property type="match status" value="1"/>
</dbReference>
<sequence length="159" mass="18127">MTEDAPWLDDHQQRVWRLWLDVTNGLPALLNKQLARDTELSLQDFEVLVSLSEAPDQSMRVVAMADAMHWERSRLSHQLTRMEKRGLVRRESCCSDGRGQLVRLTGAGWDAVVAAAPGHADMVRRVVFGGLNMDHLDELEKILDHIRETMAEERRSLDA</sequence>
<dbReference type="Proteomes" id="UP000251995">
    <property type="component" value="Chromosome"/>
</dbReference>
<dbReference type="InterPro" id="IPR036388">
    <property type="entry name" value="WH-like_DNA-bd_sf"/>
</dbReference>
<proteinExistence type="predicted"/>
<dbReference type="GO" id="GO:0006950">
    <property type="term" value="P:response to stress"/>
    <property type="evidence" value="ECO:0007669"/>
    <property type="project" value="TreeGrafter"/>
</dbReference>
<dbReference type="KEGG" id="acij:JS278_00254"/>
<evidence type="ECO:0000313" key="3">
    <source>
        <dbReference type="Proteomes" id="UP000251995"/>
    </source>
</evidence>
<dbReference type="InterPro" id="IPR036390">
    <property type="entry name" value="WH_DNA-bd_sf"/>
</dbReference>
<dbReference type="RefSeq" id="WP_114043605.1">
    <property type="nucleotide sequence ID" value="NZ_CP025198.1"/>
</dbReference>
<feature type="domain" description="HTH marR-type" evidence="1">
    <location>
        <begin position="12"/>
        <end position="148"/>
    </location>
</feature>
<protein>
    <submittedName>
        <fullName evidence="2">Transcriptional regulator SlyA</fullName>
    </submittedName>
</protein>
<dbReference type="OrthoDB" id="3526267at2"/>
<organism evidence="2 3">
    <name type="scientific">Acidipropionibacterium virtanenii</name>
    <dbReference type="NCBI Taxonomy" id="2057246"/>
    <lineage>
        <taxon>Bacteria</taxon>
        <taxon>Bacillati</taxon>
        <taxon>Actinomycetota</taxon>
        <taxon>Actinomycetes</taxon>
        <taxon>Propionibacteriales</taxon>
        <taxon>Propionibacteriaceae</taxon>
        <taxon>Acidipropionibacterium</taxon>
    </lineage>
</organism>
<reference evidence="2 3" key="1">
    <citation type="submission" date="2017-12" db="EMBL/GenBank/DDBJ databases">
        <title>The whole genome sequence of the Acidipropionibacterium virtanenii sp. nov. type strain JS278.</title>
        <authorList>
            <person name="Laine P."/>
            <person name="Deptula P."/>
            <person name="Varmanen P."/>
            <person name="Auvinen P."/>
        </authorList>
    </citation>
    <scope>NUCLEOTIDE SEQUENCE [LARGE SCALE GENOMIC DNA]</scope>
    <source>
        <strain evidence="2 3">JS278</strain>
    </source>
</reference>
<accession>A0A344UQA3</accession>
<dbReference type="SUPFAM" id="SSF46785">
    <property type="entry name" value="Winged helix' DNA-binding domain"/>
    <property type="match status" value="1"/>
</dbReference>
<dbReference type="InterPro" id="IPR039422">
    <property type="entry name" value="MarR/SlyA-like"/>
</dbReference>
<dbReference type="EMBL" id="CP025198">
    <property type="protein sequence ID" value="AXE37451.1"/>
    <property type="molecule type" value="Genomic_DNA"/>
</dbReference>
<dbReference type="PANTHER" id="PTHR33164">
    <property type="entry name" value="TRANSCRIPTIONAL REGULATOR, MARR FAMILY"/>
    <property type="match status" value="1"/>
</dbReference>
<evidence type="ECO:0000313" key="2">
    <source>
        <dbReference type="EMBL" id="AXE37451.1"/>
    </source>
</evidence>
<name>A0A344UQA3_9ACTN</name>
<dbReference type="PANTHER" id="PTHR33164:SF99">
    <property type="entry name" value="MARR FAMILY REGULATORY PROTEIN"/>
    <property type="match status" value="1"/>
</dbReference>
<dbReference type="PROSITE" id="PS50995">
    <property type="entry name" value="HTH_MARR_2"/>
    <property type="match status" value="1"/>
</dbReference>
<dbReference type="InterPro" id="IPR000835">
    <property type="entry name" value="HTH_MarR-typ"/>
</dbReference>